<keyword evidence="20" id="KW-1185">Reference proteome</keyword>
<evidence type="ECO:0000256" key="1">
    <source>
        <dbReference type="ARBA" id="ARBA00002843"/>
    </source>
</evidence>
<dbReference type="PIRSF" id="PIRSF000726">
    <property type="entry name" value="Asp_kin"/>
    <property type="match status" value="1"/>
</dbReference>
<dbReference type="SUPFAM" id="SSF53633">
    <property type="entry name" value="Carbamate kinase-like"/>
    <property type="match status" value="1"/>
</dbReference>
<comment type="pathway">
    <text evidence="2 17">Amino-acid biosynthesis; L-lysine biosynthesis via DAP pathway; (S)-tetrahydrodipicolinate from L-aspartate: step 1/4.</text>
</comment>
<evidence type="ECO:0000259" key="18">
    <source>
        <dbReference type="PROSITE" id="PS51671"/>
    </source>
</evidence>
<comment type="caution">
    <text evidence="19">The sequence shown here is derived from an EMBL/GenBank/DDBJ whole genome shotgun (WGS) entry which is preliminary data.</text>
</comment>
<evidence type="ECO:0000256" key="9">
    <source>
        <dbReference type="ARBA" id="ARBA00022679"/>
    </source>
</evidence>
<comment type="function">
    <text evidence="1">Catalyzes the phosphorylation of the beta-carboxyl group of aspartic acid with ATP to yield 4-phospho-L-aspartate, which is involved in the branched biosynthetic pathway leading to the biosynthesis of amino acids lysine, threonine, isoleucine and methionine.</text>
</comment>
<dbReference type="InterPro" id="IPR001048">
    <property type="entry name" value="Asp/Glu/Uridylate_kinase"/>
</dbReference>
<dbReference type="EMBL" id="BAAAZH010000020">
    <property type="protein sequence ID" value="GAA4122012.1"/>
    <property type="molecule type" value="Genomic_DNA"/>
</dbReference>
<dbReference type="InterPro" id="IPR041740">
    <property type="entry name" value="AKii-LysC-BS"/>
</dbReference>
<dbReference type="NCBIfam" id="TIGR00657">
    <property type="entry name" value="asp_kinases"/>
    <property type="match status" value="1"/>
</dbReference>
<evidence type="ECO:0000256" key="11">
    <source>
        <dbReference type="ARBA" id="ARBA00022777"/>
    </source>
</evidence>
<evidence type="ECO:0000313" key="20">
    <source>
        <dbReference type="Proteomes" id="UP001501495"/>
    </source>
</evidence>
<keyword evidence="14" id="KW-0457">Lysine biosynthesis</keyword>
<dbReference type="Pfam" id="PF00696">
    <property type="entry name" value="AA_kinase"/>
    <property type="match status" value="1"/>
</dbReference>
<feature type="domain" description="ACT" evidence="18">
    <location>
        <begin position="269"/>
        <end position="354"/>
    </location>
</feature>
<keyword evidence="12" id="KW-0067">ATP-binding</keyword>
<dbReference type="InterPro" id="IPR005260">
    <property type="entry name" value="Asp_kin_monofn"/>
</dbReference>
<evidence type="ECO:0000256" key="8">
    <source>
        <dbReference type="ARBA" id="ARBA00022605"/>
    </source>
</evidence>
<dbReference type="NCBIfam" id="NF005154">
    <property type="entry name" value="PRK06635.1-2"/>
    <property type="match status" value="1"/>
</dbReference>
<dbReference type="PANTHER" id="PTHR21499">
    <property type="entry name" value="ASPARTATE KINASE"/>
    <property type="match status" value="1"/>
</dbReference>
<dbReference type="PROSITE" id="PS51671">
    <property type="entry name" value="ACT"/>
    <property type="match status" value="1"/>
</dbReference>
<dbReference type="Proteomes" id="UP001501495">
    <property type="component" value="Unassembled WGS sequence"/>
</dbReference>
<dbReference type="InterPro" id="IPR002912">
    <property type="entry name" value="ACT_dom"/>
</dbReference>
<reference evidence="20" key="1">
    <citation type="journal article" date="2019" name="Int. J. Syst. Evol. Microbiol.">
        <title>The Global Catalogue of Microorganisms (GCM) 10K type strain sequencing project: providing services to taxonomists for standard genome sequencing and annotation.</title>
        <authorList>
            <consortium name="The Broad Institute Genomics Platform"/>
            <consortium name="The Broad Institute Genome Sequencing Center for Infectious Disease"/>
            <person name="Wu L."/>
            <person name="Ma J."/>
        </authorList>
    </citation>
    <scope>NUCLEOTIDE SEQUENCE [LARGE SCALE GENOMIC DNA]</scope>
    <source>
        <strain evidence="20">JCM 16703</strain>
    </source>
</reference>
<dbReference type="CDD" id="cd04913">
    <property type="entry name" value="ACT_AKii-LysC-BS-like_1"/>
    <property type="match status" value="1"/>
</dbReference>
<evidence type="ECO:0000256" key="6">
    <source>
        <dbReference type="ARBA" id="ARBA00013059"/>
    </source>
</evidence>
<dbReference type="InterPro" id="IPR045865">
    <property type="entry name" value="ACT-like_dom_sf"/>
</dbReference>
<dbReference type="CDD" id="cd04923">
    <property type="entry name" value="ACT_AK-LysC-DapG-like_2"/>
    <property type="match status" value="1"/>
</dbReference>
<dbReference type="Gene3D" id="3.30.2130.10">
    <property type="entry name" value="VC0802-like"/>
    <property type="match status" value="1"/>
</dbReference>
<comment type="catalytic activity">
    <reaction evidence="15 16">
        <text>L-aspartate + ATP = 4-phospho-L-aspartate + ADP</text>
        <dbReference type="Rhea" id="RHEA:23776"/>
        <dbReference type="ChEBI" id="CHEBI:29991"/>
        <dbReference type="ChEBI" id="CHEBI:30616"/>
        <dbReference type="ChEBI" id="CHEBI:57535"/>
        <dbReference type="ChEBI" id="CHEBI:456216"/>
        <dbReference type="EC" id="2.7.2.4"/>
    </reaction>
</comment>
<evidence type="ECO:0000256" key="13">
    <source>
        <dbReference type="ARBA" id="ARBA00022915"/>
    </source>
</evidence>
<dbReference type="RefSeq" id="WP_344734016.1">
    <property type="nucleotide sequence ID" value="NZ_BAAAZH010000020.1"/>
</dbReference>
<evidence type="ECO:0000256" key="4">
    <source>
        <dbReference type="ARBA" id="ARBA00005139"/>
    </source>
</evidence>
<dbReference type="NCBIfam" id="NF005153">
    <property type="entry name" value="PRK06635.1-1"/>
    <property type="match status" value="1"/>
</dbReference>
<evidence type="ECO:0000256" key="17">
    <source>
        <dbReference type="RuleBase" id="RU004249"/>
    </source>
</evidence>
<dbReference type="CDD" id="cd04261">
    <property type="entry name" value="AAK_AKii-LysC-BS"/>
    <property type="match status" value="1"/>
</dbReference>
<evidence type="ECO:0000256" key="12">
    <source>
        <dbReference type="ARBA" id="ARBA00022840"/>
    </source>
</evidence>
<evidence type="ECO:0000256" key="7">
    <source>
        <dbReference type="ARBA" id="ARBA00016273"/>
    </source>
</evidence>
<sequence>MGIVVQKYGGSSLSDAASVKRVARRIVQAKKAGHDVVVVVSAMGDTTDDLIDLAEQVSPRPPAREMDMLLTAGERISMAVVSMAINDLGFSARSFTGSQAGVITDAVHGKAKIIDVTPGRIVSAIDEGHIVIVAGFQGVSGDTKEITTLGRGGSDTTAVALAAALRADVCEIYTDVDGVFSADPRIVPAARKLDRVSYEEMLEMAASGAKILHLRCVEYARRYDIPIHVRSSFSTLEGTWVIDPADTKEEDMEHAIIAGVAHDRSEAKITVVGVPDKVGEAARIFETLAGVEVNIDMVVQNISAAATGLTDISFTLPRADGQTAMGALARLQEEIGYEKLLFDDQVGKVSLIGAGMRSHPGITAKFFSALASAGVNIGMISTSEIRISVIVDENQVEAAVQAAHTAFDLDATEVEAVVYGGTGR</sequence>
<evidence type="ECO:0000313" key="19">
    <source>
        <dbReference type="EMBL" id="GAA4122012.1"/>
    </source>
</evidence>
<dbReference type="PROSITE" id="PS00324">
    <property type="entry name" value="ASPARTOKINASE"/>
    <property type="match status" value="1"/>
</dbReference>
<dbReference type="InterPro" id="IPR054352">
    <property type="entry name" value="ACT_Aspartokinase"/>
</dbReference>
<comment type="pathway">
    <text evidence="3 17">Amino-acid biosynthesis; L-methionine biosynthesis via de novo pathway; L-homoserine from L-aspartate: step 1/3.</text>
</comment>
<organism evidence="19 20">
    <name type="scientific">Nocardioides fonticola</name>
    <dbReference type="NCBI Taxonomy" id="450363"/>
    <lineage>
        <taxon>Bacteria</taxon>
        <taxon>Bacillati</taxon>
        <taxon>Actinomycetota</taxon>
        <taxon>Actinomycetes</taxon>
        <taxon>Propionibacteriales</taxon>
        <taxon>Nocardioidaceae</taxon>
        <taxon>Nocardioides</taxon>
    </lineage>
</organism>
<keyword evidence="11 16" id="KW-0418">Kinase</keyword>
<dbReference type="GO" id="GO:0016301">
    <property type="term" value="F:kinase activity"/>
    <property type="evidence" value="ECO:0007669"/>
    <property type="project" value="UniProtKB-KW"/>
</dbReference>
<evidence type="ECO:0000256" key="16">
    <source>
        <dbReference type="RuleBase" id="RU003448"/>
    </source>
</evidence>
<dbReference type="PANTHER" id="PTHR21499:SF3">
    <property type="entry name" value="ASPARTOKINASE"/>
    <property type="match status" value="1"/>
</dbReference>
<evidence type="ECO:0000256" key="5">
    <source>
        <dbReference type="ARBA" id="ARBA00010122"/>
    </source>
</evidence>
<protein>
    <recommendedName>
        <fullName evidence="7 16">Aspartokinase</fullName>
        <ecNumber evidence="6 16">2.7.2.4</ecNumber>
    </recommendedName>
</protein>
<dbReference type="Pfam" id="PF22468">
    <property type="entry name" value="ACT_9"/>
    <property type="match status" value="2"/>
</dbReference>
<evidence type="ECO:0000256" key="2">
    <source>
        <dbReference type="ARBA" id="ARBA00004766"/>
    </source>
</evidence>
<proteinExistence type="inferred from homology"/>
<keyword evidence="9 16" id="KW-0808">Transferase</keyword>
<dbReference type="SUPFAM" id="SSF55021">
    <property type="entry name" value="ACT-like"/>
    <property type="match status" value="2"/>
</dbReference>
<keyword evidence="8 17" id="KW-0028">Amino-acid biosynthesis</keyword>
<keyword evidence="13" id="KW-0220">Diaminopimelate biosynthesis</keyword>
<dbReference type="InterPro" id="IPR018042">
    <property type="entry name" value="Aspartate_kinase_CS"/>
</dbReference>
<evidence type="ECO:0000256" key="10">
    <source>
        <dbReference type="ARBA" id="ARBA00022741"/>
    </source>
</evidence>
<dbReference type="InterPro" id="IPR001341">
    <property type="entry name" value="Asp_kinase"/>
</dbReference>
<dbReference type="InterPro" id="IPR036393">
    <property type="entry name" value="AceGlu_kinase-like_sf"/>
</dbReference>
<evidence type="ECO:0000256" key="15">
    <source>
        <dbReference type="ARBA" id="ARBA00047872"/>
    </source>
</evidence>
<dbReference type="Gene3D" id="3.40.1160.10">
    <property type="entry name" value="Acetylglutamate kinase-like"/>
    <property type="match status" value="1"/>
</dbReference>
<dbReference type="NCBIfam" id="TIGR00656">
    <property type="entry name" value="asp_kin_monofn"/>
    <property type="match status" value="1"/>
</dbReference>
<dbReference type="NCBIfam" id="NF005155">
    <property type="entry name" value="PRK06635.1-4"/>
    <property type="match status" value="1"/>
</dbReference>
<accession>A0ABP7XM79</accession>
<comment type="pathway">
    <text evidence="4 17">Amino-acid biosynthesis; L-threonine biosynthesis; L-threonine from L-aspartate: step 1/5.</text>
</comment>
<dbReference type="EC" id="2.7.2.4" evidence="6 16"/>
<comment type="similarity">
    <text evidence="5 16">Belongs to the aspartokinase family.</text>
</comment>
<keyword evidence="10" id="KW-0547">Nucleotide-binding</keyword>
<gene>
    <name evidence="19" type="ORF">GCM10022215_27480</name>
</gene>
<evidence type="ECO:0000256" key="3">
    <source>
        <dbReference type="ARBA" id="ARBA00004986"/>
    </source>
</evidence>
<evidence type="ECO:0000256" key="14">
    <source>
        <dbReference type="ARBA" id="ARBA00023154"/>
    </source>
</evidence>
<name>A0ABP7XM79_9ACTN</name>